<sequence>MADSGVQRVAHDLLGEPHICGRRISVRQVAALAKERDTEPETVADRFDLDVADVYHALAYCHDHPGEMQAVKRERAEAIAAFSEEIERQDGVDPKTTDNE</sequence>
<gene>
    <name evidence="1" type="ORF">DP106_02000</name>
</gene>
<dbReference type="InterPro" id="IPR007367">
    <property type="entry name" value="DUF433"/>
</dbReference>
<dbReference type="RefSeq" id="WP_120083001.1">
    <property type="nucleotide sequence ID" value="NZ_QMDW01000002.1"/>
</dbReference>
<proteinExistence type="predicted"/>
<dbReference type="InterPro" id="IPR009057">
    <property type="entry name" value="Homeodomain-like_sf"/>
</dbReference>
<dbReference type="EMBL" id="QMDW01000002">
    <property type="protein sequence ID" value="RJX51489.1"/>
    <property type="molecule type" value="Genomic_DNA"/>
</dbReference>
<comment type="caution">
    <text evidence="1">The sequence shown here is derived from an EMBL/GenBank/DDBJ whole genome shotgun (WGS) entry which is preliminary data.</text>
</comment>
<evidence type="ECO:0000313" key="1">
    <source>
        <dbReference type="EMBL" id="RJX51489.1"/>
    </source>
</evidence>
<reference evidence="1 2" key="1">
    <citation type="submission" date="2018-06" db="EMBL/GenBank/DDBJ databases">
        <title>Halonotius sp. F13-13 a new haloarchaeeon isolated from a solar saltern from Isla Cristina, Huelva, Spain.</title>
        <authorList>
            <person name="Duran-Viseras A."/>
            <person name="Sanchez-Porro C."/>
            <person name="Ventosa A."/>
        </authorList>
    </citation>
    <scope>NUCLEOTIDE SEQUENCE [LARGE SCALE GENOMIC DNA]</scope>
    <source>
        <strain evidence="1 2">CECT 7525</strain>
    </source>
</reference>
<dbReference type="Gene3D" id="1.10.10.10">
    <property type="entry name" value="Winged helix-like DNA-binding domain superfamily/Winged helix DNA-binding domain"/>
    <property type="match status" value="1"/>
</dbReference>
<organism evidence="1 2">
    <name type="scientific">Halonotius pteroides</name>
    <dbReference type="NCBI Taxonomy" id="268735"/>
    <lineage>
        <taxon>Archaea</taxon>
        <taxon>Methanobacteriati</taxon>
        <taxon>Methanobacteriota</taxon>
        <taxon>Stenosarchaea group</taxon>
        <taxon>Halobacteria</taxon>
        <taxon>Halobacteriales</taxon>
        <taxon>Haloferacaceae</taxon>
        <taxon>Halonotius</taxon>
    </lineage>
</organism>
<dbReference type="SUPFAM" id="SSF46689">
    <property type="entry name" value="Homeodomain-like"/>
    <property type="match status" value="1"/>
</dbReference>
<dbReference type="AlphaFoldDB" id="A0A3A6Q300"/>
<accession>A0A3A6Q300</accession>
<protein>
    <submittedName>
        <fullName evidence="1">DUF433 domain-containing protein</fullName>
    </submittedName>
</protein>
<dbReference type="InterPro" id="IPR036388">
    <property type="entry name" value="WH-like_DNA-bd_sf"/>
</dbReference>
<evidence type="ECO:0000313" key="2">
    <source>
        <dbReference type="Proteomes" id="UP000281564"/>
    </source>
</evidence>
<keyword evidence="2" id="KW-1185">Reference proteome</keyword>
<name>A0A3A6Q300_9EURY</name>
<dbReference type="Proteomes" id="UP000281564">
    <property type="component" value="Unassembled WGS sequence"/>
</dbReference>
<dbReference type="OrthoDB" id="190701at2157"/>
<dbReference type="Pfam" id="PF04255">
    <property type="entry name" value="DUF433"/>
    <property type="match status" value="1"/>
</dbReference>